<evidence type="ECO:0000259" key="2">
    <source>
        <dbReference type="Pfam" id="PF14111"/>
    </source>
</evidence>
<feature type="compositionally biased region" description="Basic and acidic residues" evidence="1">
    <location>
        <begin position="280"/>
        <end position="296"/>
    </location>
</feature>
<feature type="compositionally biased region" description="Polar residues" evidence="1">
    <location>
        <begin position="233"/>
        <end position="263"/>
    </location>
</feature>
<protein>
    <recommendedName>
        <fullName evidence="2">DUF4283 domain-containing protein</fullName>
    </recommendedName>
</protein>
<feature type="compositionally biased region" description="Polar residues" evidence="1">
    <location>
        <begin position="457"/>
        <end position="468"/>
    </location>
</feature>
<dbReference type="AlphaFoldDB" id="A0A397ZQS3"/>
<feature type="compositionally biased region" description="Polar residues" evidence="1">
    <location>
        <begin position="507"/>
        <end position="524"/>
    </location>
</feature>
<organism evidence="3 4">
    <name type="scientific">Brassica campestris</name>
    <name type="common">Field mustard</name>
    <dbReference type="NCBI Taxonomy" id="3711"/>
    <lineage>
        <taxon>Eukaryota</taxon>
        <taxon>Viridiplantae</taxon>
        <taxon>Streptophyta</taxon>
        <taxon>Embryophyta</taxon>
        <taxon>Tracheophyta</taxon>
        <taxon>Spermatophyta</taxon>
        <taxon>Magnoliopsida</taxon>
        <taxon>eudicotyledons</taxon>
        <taxon>Gunneridae</taxon>
        <taxon>Pentapetalae</taxon>
        <taxon>rosids</taxon>
        <taxon>malvids</taxon>
        <taxon>Brassicales</taxon>
        <taxon>Brassicaceae</taxon>
        <taxon>Brassiceae</taxon>
        <taxon>Brassica</taxon>
    </lineage>
</organism>
<sequence length="549" mass="61542">MSNRRFSAMEKGKGTVTEPYQAPRKARVQVQVPDNSYLIQKHSLTLIGKVTNPTAQKVWALLPVLTERWSSGSRPIGSDLGQGMFQFQFSCEADLLEVLDKRPYLYAKWMLIVQRWEPSIAPDFPNLIPFWIKVQGIPLHLWTEEIIRSIGQDIGVYEEAEISTLTVRMRVQINGRLPLIKSSILELDNGEEVSATLVYEKLDKHCTYCHRLDHESRDCLKAKAEKREALALTNTNRTDKSQSASSPGRNLPIQQQRRSTSHSGTEKNQLRMPPPPSRYLSHEDNLEKTGQREESSASKAGHPHSARGTPLRKDYPEPPREAIAEAMGEIRDVMNQYTLCADPSESAARRERLRRAEEKGDFEEAAVQMARTSLATKTTTLAEDIVVDNAERIPALLRLGSPNLTPNPLEATINDSPQRTPVLQRLGPLVTAQAPDINQATQVITKRKPGRPPGKRTVQSSPKNTSDNSLRKRRVQATKPPPCRRRLPATLRLNSAEPKQQTKKTGDSQASGRQRTKSSSSDNQPLCKMIPATTKRKKTDFQSPSTLVP</sequence>
<dbReference type="Proteomes" id="UP000264353">
    <property type="component" value="Chromosome A4"/>
</dbReference>
<dbReference type="PANTHER" id="PTHR31286:SF163">
    <property type="entry name" value="ZINC KNUCKLE CX2CX4HX4C DOMAIN-CONTAINING PROTEIN"/>
    <property type="match status" value="1"/>
</dbReference>
<evidence type="ECO:0000313" key="4">
    <source>
        <dbReference type="Proteomes" id="UP000264353"/>
    </source>
</evidence>
<dbReference type="InterPro" id="IPR040256">
    <property type="entry name" value="At4g02000-like"/>
</dbReference>
<accession>A0A397ZQS3</accession>
<dbReference type="EMBL" id="CM010631">
    <property type="protein sequence ID" value="RID66694.1"/>
    <property type="molecule type" value="Genomic_DNA"/>
</dbReference>
<feature type="domain" description="DUF4283" evidence="2">
    <location>
        <begin position="40"/>
        <end position="122"/>
    </location>
</feature>
<evidence type="ECO:0000313" key="3">
    <source>
        <dbReference type="EMBL" id="RID66694.1"/>
    </source>
</evidence>
<feature type="compositionally biased region" description="Basic residues" evidence="1">
    <location>
        <begin position="445"/>
        <end position="454"/>
    </location>
</feature>
<feature type="region of interest" description="Disordered" evidence="1">
    <location>
        <begin position="230"/>
        <end position="317"/>
    </location>
</feature>
<name>A0A397ZQS3_BRACM</name>
<feature type="region of interest" description="Disordered" evidence="1">
    <location>
        <begin position="433"/>
        <end position="549"/>
    </location>
</feature>
<reference evidence="3 4" key="1">
    <citation type="submission" date="2018-06" db="EMBL/GenBank/DDBJ databases">
        <title>WGS assembly of Brassica rapa FPsc.</title>
        <authorList>
            <person name="Bowman J."/>
            <person name="Kohchi T."/>
            <person name="Yamato K."/>
            <person name="Jenkins J."/>
            <person name="Shu S."/>
            <person name="Ishizaki K."/>
            <person name="Yamaoka S."/>
            <person name="Nishihama R."/>
            <person name="Nakamura Y."/>
            <person name="Berger F."/>
            <person name="Adam C."/>
            <person name="Aki S."/>
            <person name="Althoff F."/>
            <person name="Araki T."/>
            <person name="Arteaga-Vazquez M."/>
            <person name="Balasubrmanian S."/>
            <person name="Bauer D."/>
            <person name="Boehm C."/>
            <person name="Briginshaw L."/>
            <person name="Caballero-Perez J."/>
            <person name="Catarino B."/>
            <person name="Chen F."/>
            <person name="Chiyoda S."/>
            <person name="Chovatia M."/>
            <person name="Davies K."/>
            <person name="Delmans M."/>
            <person name="Demura T."/>
            <person name="Dierschke T."/>
            <person name="Dolan L."/>
            <person name="Dorantes-Acosta A."/>
            <person name="Eklund D."/>
            <person name="Florent S."/>
            <person name="Flores-Sandoval E."/>
            <person name="Fujiyama A."/>
            <person name="Fukuzawa H."/>
            <person name="Galik B."/>
            <person name="Grimanelli D."/>
            <person name="Grimwood J."/>
            <person name="Grossniklaus U."/>
            <person name="Hamada T."/>
            <person name="Haseloff J."/>
            <person name="Hetherington A."/>
            <person name="Higo A."/>
            <person name="Hirakawa Y."/>
            <person name="Hundley H."/>
            <person name="Ikeda Y."/>
            <person name="Inoue K."/>
            <person name="Inoue S."/>
            <person name="Ishida S."/>
            <person name="Jia Q."/>
            <person name="Kakita M."/>
            <person name="Kanazawa T."/>
            <person name="Kawai Y."/>
            <person name="Kawashima T."/>
            <person name="Kennedy M."/>
            <person name="Kinose K."/>
            <person name="Kinoshita T."/>
            <person name="Kohara Y."/>
            <person name="Koide E."/>
            <person name="Komatsu K."/>
            <person name="Kopischke S."/>
            <person name="Kubo M."/>
            <person name="Kyozuka J."/>
            <person name="Lagercrantz U."/>
            <person name="Lin S."/>
            <person name="Lindquist E."/>
            <person name="Lipzen A."/>
            <person name="Lu C."/>
            <person name="Luna E."/>
            <person name="Martienssen R."/>
            <person name="Minamino N."/>
            <person name="Mizutani M."/>
            <person name="Mizutani M."/>
            <person name="Mochizuki N."/>
            <person name="Monte I."/>
            <person name="Mosher R."/>
            <person name="Nagasaki H."/>
            <person name="Nakagami H."/>
            <person name="Naramoto S."/>
            <person name="Nishitani K."/>
            <person name="Ohtani M."/>
            <person name="Okamoto T."/>
            <person name="Okumura M."/>
            <person name="Phillips J."/>
            <person name="Pollak B."/>
            <person name="Reinders A."/>
            <person name="Roevekamp M."/>
            <person name="Sano R."/>
            <person name="Sawa S."/>
            <person name="Schmid M."/>
            <person name="Shirakawa M."/>
            <person name="Solano R."/>
            <person name="Spunde A."/>
            <person name="Suetsugu N."/>
            <person name="Sugano S."/>
            <person name="Sugiyama A."/>
            <person name="Sun R."/>
            <person name="Suzuki Y."/>
            <person name="Takenaka M."/>
            <person name="Takezawa D."/>
            <person name="Tomogane H."/>
            <person name="Tsuzuki M."/>
            <person name="Ueda T."/>
            <person name="Umeda M."/>
            <person name="Ward J."/>
            <person name="Watanabe Y."/>
            <person name="Yazaki K."/>
            <person name="Yokoyama R."/>
            <person name="Yoshitake Y."/>
            <person name="Yotsui I."/>
            <person name="Zachgo S."/>
            <person name="Schmutz J."/>
        </authorList>
    </citation>
    <scope>NUCLEOTIDE SEQUENCE [LARGE SCALE GENOMIC DNA]</scope>
    <source>
        <strain evidence="4">cv. B-3</strain>
    </source>
</reference>
<feature type="compositionally biased region" description="Basic residues" evidence="1">
    <location>
        <begin position="471"/>
        <end position="487"/>
    </location>
</feature>
<dbReference type="PANTHER" id="PTHR31286">
    <property type="entry name" value="GLYCINE-RICH CELL WALL STRUCTURAL PROTEIN 1.8-LIKE"/>
    <property type="match status" value="1"/>
</dbReference>
<proteinExistence type="predicted"/>
<gene>
    <name evidence="3" type="ORF">BRARA_D01815</name>
</gene>
<evidence type="ECO:0000256" key="1">
    <source>
        <dbReference type="SAM" id="MobiDB-lite"/>
    </source>
</evidence>
<dbReference type="Pfam" id="PF14111">
    <property type="entry name" value="DUF4283"/>
    <property type="match status" value="1"/>
</dbReference>
<dbReference type="InterPro" id="IPR025558">
    <property type="entry name" value="DUF4283"/>
</dbReference>